<keyword evidence="1" id="KW-0812">Transmembrane</keyword>
<dbReference type="STRING" id="456481.LEPBI_I3446"/>
<keyword evidence="1" id="KW-0472">Membrane</keyword>
<sequence>MNLNSKNFIRKKIPNIINLSILSQRKFGKKKNRLKNCMMISSSYKINFPIFWTKNSKSNPRHQTLLVNLQFISKIKSISKEKFFLIHSVQKPHLDRFHSRLVRKVCLFILPFVFLQCASSGFGTQGLLYENQRISLMETGNSATKEGFSCAKSYLGLIALGDASIETAQKQGNIKEITSIELETYNFLGIYAKLCTVTKGI</sequence>
<protein>
    <recommendedName>
        <fullName evidence="4">TRL-like family protein</fullName>
    </recommendedName>
</protein>
<evidence type="ECO:0008006" key="4">
    <source>
        <dbReference type="Google" id="ProtNLM"/>
    </source>
</evidence>
<gene>
    <name evidence="2" type="ordered locus">LEPBI_I3446</name>
</gene>
<dbReference type="Proteomes" id="UP000001847">
    <property type="component" value="Chromosome I"/>
</dbReference>
<reference evidence="2 3" key="1">
    <citation type="journal article" date="2008" name="PLoS ONE">
        <title>Genome sequence of the saprophyte Leptospira biflexa provides insights into the evolution of Leptospira and the pathogenesis of leptospirosis.</title>
        <authorList>
            <person name="Picardeau M."/>
            <person name="Bulach D.M."/>
            <person name="Bouchier C."/>
            <person name="Zuerner R.L."/>
            <person name="Zidane N."/>
            <person name="Wilson P.J."/>
            <person name="Creno S."/>
            <person name="Kuczek E.S."/>
            <person name="Bommezzadri S."/>
            <person name="Davis J.C."/>
            <person name="McGrath A."/>
            <person name="Johnson M.J."/>
            <person name="Boursaux-Eude C."/>
            <person name="Seemann T."/>
            <person name="Rouy Z."/>
            <person name="Coppel R.L."/>
            <person name="Rood J.I."/>
            <person name="Lajus A."/>
            <person name="Davies J.K."/>
            <person name="Medigue C."/>
            <person name="Adler B."/>
        </authorList>
    </citation>
    <scope>NUCLEOTIDE SEQUENCE [LARGE SCALE GENOMIC DNA]</scope>
    <source>
        <strain evidence="3">Patoc 1 / ATCC 23582 / Paris</strain>
    </source>
</reference>
<evidence type="ECO:0000313" key="2">
    <source>
        <dbReference type="EMBL" id="ABZ99506.1"/>
    </source>
</evidence>
<evidence type="ECO:0000256" key="1">
    <source>
        <dbReference type="SAM" id="Phobius"/>
    </source>
</evidence>
<accession>B0SRX1</accession>
<dbReference type="HOGENOM" id="CLU_1359004_0_0_12"/>
<dbReference type="AlphaFoldDB" id="B0SRX1"/>
<keyword evidence="3" id="KW-1185">Reference proteome</keyword>
<dbReference type="InterPro" id="IPR025113">
    <property type="entry name" value="TRL-like"/>
</dbReference>
<organism evidence="2 3">
    <name type="scientific">Leptospira biflexa serovar Patoc (strain Patoc 1 / ATCC 23582 / Paris)</name>
    <dbReference type="NCBI Taxonomy" id="456481"/>
    <lineage>
        <taxon>Bacteria</taxon>
        <taxon>Pseudomonadati</taxon>
        <taxon>Spirochaetota</taxon>
        <taxon>Spirochaetia</taxon>
        <taxon>Leptospirales</taxon>
        <taxon>Leptospiraceae</taxon>
        <taxon>Leptospira</taxon>
    </lineage>
</organism>
<dbReference type="KEGG" id="lbi:LEPBI_I3446"/>
<evidence type="ECO:0000313" key="3">
    <source>
        <dbReference type="Proteomes" id="UP000001847"/>
    </source>
</evidence>
<name>B0SRX1_LEPBP</name>
<dbReference type="EMBL" id="CP000786">
    <property type="protein sequence ID" value="ABZ99506.1"/>
    <property type="molecule type" value="Genomic_DNA"/>
</dbReference>
<feature type="transmembrane region" description="Helical" evidence="1">
    <location>
        <begin position="105"/>
        <end position="129"/>
    </location>
</feature>
<keyword evidence="1" id="KW-1133">Transmembrane helix</keyword>
<dbReference type="Pfam" id="PF13146">
    <property type="entry name" value="TRL"/>
    <property type="match status" value="1"/>
</dbReference>
<proteinExistence type="predicted"/>